<evidence type="ECO:0000313" key="3">
    <source>
        <dbReference type="Proteomes" id="UP000253628"/>
    </source>
</evidence>
<proteinExistence type="predicted"/>
<feature type="transmembrane region" description="Helical" evidence="1">
    <location>
        <begin position="157"/>
        <end position="178"/>
    </location>
</feature>
<dbReference type="Proteomes" id="UP000253628">
    <property type="component" value="Unassembled WGS sequence"/>
</dbReference>
<dbReference type="RefSeq" id="WP_113935018.1">
    <property type="nucleotide sequence ID" value="NZ_JACCEU010000013.1"/>
</dbReference>
<feature type="transmembrane region" description="Helical" evidence="1">
    <location>
        <begin position="12"/>
        <end position="35"/>
    </location>
</feature>
<keyword evidence="1" id="KW-1133">Transmembrane helix</keyword>
<dbReference type="AlphaFoldDB" id="A0A366H111"/>
<dbReference type="OrthoDB" id="571245at2"/>
<organism evidence="2 3">
    <name type="scientific">Eoetvoesiella caeni</name>
    <dbReference type="NCBI Taxonomy" id="645616"/>
    <lineage>
        <taxon>Bacteria</taxon>
        <taxon>Pseudomonadati</taxon>
        <taxon>Pseudomonadota</taxon>
        <taxon>Betaproteobacteria</taxon>
        <taxon>Burkholderiales</taxon>
        <taxon>Alcaligenaceae</taxon>
        <taxon>Eoetvoesiella</taxon>
    </lineage>
</organism>
<feature type="transmembrane region" description="Helical" evidence="1">
    <location>
        <begin position="190"/>
        <end position="208"/>
    </location>
</feature>
<dbReference type="InterPro" id="IPR031594">
    <property type="entry name" value="OFeT_1"/>
</dbReference>
<dbReference type="EMBL" id="QNRQ01000017">
    <property type="protein sequence ID" value="RBP35433.1"/>
    <property type="molecule type" value="Genomic_DNA"/>
</dbReference>
<keyword evidence="1" id="KW-0812">Transmembrane</keyword>
<dbReference type="Pfam" id="PF16955">
    <property type="entry name" value="OFeT_1"/>
    <property type="match status" value="1"/>
</dbReference>
<feature type="transmembrane region" description="Helical" evidence="1">
    <location>
        <begin position="220"/>
        <end position="237"/>
    </location>
</feature>
<gene>
    <name evidence="2" type="ORF">DFR37_11737</name>
</gene>
<feature type="transmembrane region" description="Helical" evidence="1">
    <location>
        <begin position="128"/>
        <end position="151"/>
    </location>
</feature>
<evidence type="ECO:0000313" key="2">
    <source>
        <dbReference type="EMBL" id="RBP35433.1"/>
    </source>
</evidence>
<sequence>MMLWTHAGPSVLAAFLASLVEFVEALTIVLAVGTVRGWRSALTGVAGGVVLLAVMIIVFGPLLGQIPIKLLQLFVGVLLLLFGMRWLRKAILRAAGVIKLHDEQAAFDAETAQLRATSVKAASSLDPLAVATAFKAVLLEGIEVVFIVIAVGATANMLVPASVGAALAGVLVIALGVALQKPLARIPENALKFSVGVLISAFGIFWVGEGLGLIWPGEDLAILALAAALLIAALASVKLARNRLQSMDDAS</sequence>
<evidence type="ECO:0000256" key="1">
    <source>
        <dbReference type="SAM" id="Phobius"/>
    </source>
</evidence>
<keyword evidence="1" id="KW-0472">Membrane</keyword>
<feature type="transmembrane region" description="Helical" evidence="1">
    <location>
        <begin position="70"/>
        <end position="87"/>
    </location>
</feature>
<name>A0A366H111_9BURK</name>
<feature type="transmembrane region" description="Helical" evidence="1">
    <location>
        <begin position="42"/>
        <end position="64"/>
    </location>
</feature>
<comment type="caution">
    <text evidence="2">The sequence shown here is derived from an EMBL/GenBank/DDBJ whole genome shotgun (WGS) entry which is preliminary data.</text>
</comment>
<protein>
    <submittedName>
        <fullName evidence="2">Putative membrane protein</fullName>
    </submittedName>
</protein>
<accession>A0A366H111</accession>
<keyword evidence="3" id="KW-1185">Reference proteome</keyword>
<reference evidence="2 3" key="1">
    <citation type="submission" date="2018-06" db="EMBL/GenBank/DDBJ databases">
        <title>Genomic Encyclopedia of Type Strains, Phase IV (KMG-IV): sequencing the most valuable type-strain genomes for metagenomic binning, comparative biology and taxonomic classification.</title>
        <authorList>
            <person name="Goeker M."/>
        </authorList>
    </citation>
    <scope>NUCLEOTIDE SEQUENCE [LARGE SCALE GENOMIC DNA]</scope>
    <source>
        <strain evidence="2 3">DSM 25520</strain>
    </source>
</reference>